<organism evidence="1 2">
    <name type="scientific">Burkholderia multivorans CGD2</name>
    <dbReference type="NCBI Taxonomy" id="513052"/>
    <lineage>
        <taxon>Bacteria</taxon>
        <taxon>Pseudomonadati</taxon>
        <taxon>Pseudomonadota</taxon>
        <taxon>Betaproteobacteria</taxon>
        <taxon>Burkholderiales</taxon>
        <taxon>Burkholderiaceae</taxon>
        <taxon>Burkholderia</taxon>
        <taxon>Burkholderia cepacia complex</taxon>
    </lineage>
</organism>
<accession>B9BQ54</accession>
<dbReference type="EMBL" id="ACFC01000005">
    <property type="protein sequence ID" value="EEE06749.1"/>
    <property type="molecule type" value="Genomic_DNA"/>
</dbReference>
<sequence>MALSLARAVPLPIGRVESICAAARRVAAEDAAAPSNGGETAFRPECVPL</sequence>
<comment type="caution">
    <text evidence="1">The sequence shown here is derived from an EMBL/GenBank/DDBJ whole genome shotgun (WGS) entry which is preliminary data.</text>
</comment>
<proteinExistence type="predicted"/>
<name>B9BQ54_9BURK</name>
<reference evidence="1 2" key="1">
    <citation type="journal article" date="2012" name="J. Bacteriol.">
        <title>Draft Genome Sequence Determination for Cystic Fibrosis and Chronic Granulomatous Disease Burkholderia multivorans Isolates.</title>
        <authorList>
            <person name="Varga J.J."/>
            <person name="Losada L."/>
            <person name="Zelazny A.M."/>
            <person name="Brinkac L."/>
            <person name="Harkins D."/>
            <person name="Radune D."/>
            <person name="Hostetler J."/>
            <person name="Sampaio E.P."/>
            <person name="Ronning C.M."/>
            <person name="Nierman W.C."/>
            <person name="Greenberg D.E."/>
            <person name="Holland S.M."/>
            <person name="Goldberg J.B."/>
        </authorList>
    </citation>
    <scope>NUCLEOTIDE SEQUENCE [LARGE SCALE GENOMIC DNA]</scope>
    <source>
        <strain evidence="1 2">CGD2</strain>
    </source>
</reference>
<dbReference type="Proteomes" id="UP000004535">
    <property type="component" value="Unassembled WGS sequence"/>
</dbReference>
<gene>
    <name evidence="1" type="ORF">BURMUCGD2_1317</name>
</gene>
<evidence type="ECO:0000313" key="2">
    <source>
        <dbReference type="Proteomes" id="UP000004535"/>
    </source>
</evidence>
<dbReference type="AlphaFoldDB" id="B9BQ54"/>
<evidence type="ECO:0000313" key="1">
    <source>
        <dbReference type="EMBL" id="EEE06749.1"/>
    </source>
</evidence>
<protein>
    <submittedName>
        <fullName evidence="1">Uncharacterized protein</fullName>
    </submittedName>
</protein>